<accession>A0A429G9R6</accession>
<feature type="domain" description="ABC transporter" evidence="5">
    <location>
        <begin position="2"/>
        <end position="231"/>
    </location>
</feature>
<keyword evidence="3" id="KW-0547">Nucleotide-binding</keyword>
<evidence type="ECO:0000259" key="5">
    <source>
        <dbReference type="PROSITE" id="PS50893"/>
    </source>
</evidence>
<evidence type="ECO:0000256" key="2">
    <source>
        <dbReference type="ARBA" id="ARBA00022737"/>
    </source>
</evidence>
<name>A0A429G9R6_9CREN</name>
<proteinExistence type="predicted"/>
<dbReference type="EMBL" id="RCOR01000006">
    <property type="protein sequence ID" value="RSN70559.1"/>
    <property type="molecule type" value="Genomic_DNA"/>
</dbReference>
<evidence type="ECO:0000256" key="1">
    <source>
        <dbReference type="ARBA" id="ARBA00022448"/>
    </source>
</evidence>
<dbReference type="SUPFAM" id="SSF52540">
    <property type="entry name" value="P-loop containing nucleoside triphosphate hydrolases"/>
    <property type="match status" value="2"/>
</dbReference>
<protein>
    <submittedName>
        <fullName evidence="6">ABC transporter ATP-binding protein</fullName>
    </submittedName>
</protein>
<dbReference type="InterPro" id="IPR050107">
    <property type="entry name" value="ABC_carbohydrate_import_ATPase"/>
</dbReference>
<dbReference type="GO" id="GO:0016887">
    <property type="term" value="F:ATP hydrolysis activity"/>
    <property type="evidence" value="ECO:0007669"/>
    <property type="project" value="InterPro"/>
</dbReference>
<evidence type="ECO:0000256" key="3">
    <source>
        <dbReference type="ARBA" id="ARBA00022741"/>
    </source>
</evidence>
<dbReference type="Pfam" id="PF00005">
    <property type="entry name" value="ABC_tran"/>
    <property type="match status" value="2"/>
</dbReference>
<dbReference type="Proteomes" id="UP000278149">
    <property type="component" value="Unassembled WGS sequence"/>
</dbReference>
<keyword evidence="2" id="KW-0677">Repeat</keyword>
<dbReference type="GO" id="GO:0005524">
    <property type="term" value="F:ATP binding"/>
    <property type="evidence" value="ECO:0007669"/>
    <property type="project" value="UniProtKB-KW"/>
</dbReference>
<dbReference type="Gene3D" id="3.40.50.300">
    <property type="entry name" value="P-loop containing nucleotide triphosphate hydrolases"/>
    <property type="match status" value="2"/>
</dbReference>
<keyword evidence="4 6" id="KW-0067">ATP-binding</keyword>
<dbReference type="InterPro" id="IPR017871">
    <property type="entry name" value="ABC_transporter-like_CS"/>
</dbReference>
<evidence type="ECO:0000313" key="6">
    <source>
        <dbReference type="EMBL" id="RSN70559.1"/>
    </source>
</evidence>
<dbReference type="PANTHER" id="PTHR43790:SF9">
    <property type="entry name" value="GALACTOFURANOSE TRANSPORTER ATP-BINDING PROTEIN YTFR"/>
    <property type="match status" value="1"/>
</dbReference>
<dbReference type="CDD" id="cd03215">
    <property type="entry name" value="ABC_Carb_Monos_II"/>
    <property type="match status" value="1"/>
</dbReference>
<dbReference type="AlphaFoldDB" id="A0A429G9R6"/>
<dbReference type="InterPro" id="IPR003593">
    <property type="entry name" value="AAA+_ATPase"/>
</dbReference>
<dbReference type="PROSITE" id="PS00211">
    <property type="entry name" value="ABC_TRANSPORTER_1"/>
    <property type="match status" value="1"/>
</dbReference>
<dbReference type="RefSeq" id="WP_125740484.1">
    <property type="nucleotide sequence ID" value="NZ_RCOR01000006.1"/>
</dbReference>
<dbReference type="CDD" id="cd03216">
    <property type="entry name" value="ABC_Carb_Monos_I"/>
    <property type="match status" value="1"/>
</dbReference>
<dbReference type="PANTHER" id="PTHR43790">
    <property type="entry name" value="CARBOHYDRATE TRANSPORT ATP-BINDING PROTEIN MG119-RELATED"/>
    <property type="match status" value="1"/>
</dbReference>
<reference evidence="6 7" key="1">
    <citation type="submission" date="2018-10" db="EMBL/GenBank/DDBJ databases">
        <title>Co-occurring genomic capacity for anaerobic methane metabolism and dissimilatory sulfite reduction discovered in the Korarchaeota.</title>
        <authorList>
            <person name="Mckay L.J."/>
            <person name="Dlakic M."/>
            <person name="Fields M.W."/>
            <person name="Delmont T.O."/>
            <person name="Eren A.M."/>
            <person name="Jay Z.J."/>
            <person name="Klingelsmith K.B."/>
            <person name="Rusch D.B."/>
            <person name="Inskeep W.P."/>
        </authorList>
    </citation>
    <scope>NUCLEOTIDE SEQUENCE [LARGE SCALE GENOMIC DNA]</scope>
    <source>
        <strain evidence="6 7">WS</strain>
    </source>
</reference>
<dbReference type="InterPro" id="IPR027417">
    <property type="entry name" value="P-loop_NTPase"/>
</dbReference>
<evidence type="ECO:0000313" key="7">
    <source>
        <dbReference type="Proteomes" id="UP000278149"/>
    </source>
</evidence>
<dbReference type="PROSITE" id="PS50893">
    <property type="entry name" value="ABC_TRANSPORTER_2"/>
    <property type="match status" value="2"/>
</dbReference>
<dbReference type="InterPro" id="IPR003439">
    <property type="entry name" value="ABC_transporter-like_ATP-bd"/>
</dbReference>
<keyword evidence="1" id="KW-0813">Transport</keyword>
<evidence type="ECO:0000256" key="4">
    <source>
        <dbReference type="ARBA" id="ARBA00022840"/>
    </source>
</evidence>
<feature type="domain" description="ABC transporter" evidence="5">
    <location>
        <begin position="248"/>
        <end position="492"/>
    </location>
</feature>
<organism evidence="6 7">
    <name type="scientific">Candidatus Korarchaeum cryptofilum</name>
    <dbReference type="NCBI Taxonomy" id="498846"/>
    <lineage>
        <taxon>Archaea</taxon>
        <taxon>Thermoproteota</taxon>
        <taxon>Candidatus Korarchaeia</taxon>
        <taxon>Candidatus Korarchaeales</taxon>
        <taxon>Candidatus Korarchaeaceae</taxon>
        <taxon>Candidatus Korarchaeum</taxon>
    </lineage>
</organism>
<sequence length="500" mass="55265">MVNITKKFHNVVANNKVHFDLKGGEIHALLGENGAGKTTLMNILYGLYRPDEGEIYVRGKKVNIRSPRDAIRLGIGMVHQHFLFVEDQTVAENLALSCSRSFINPLRDLEEGLKYIERYGIKLDLGSYIWQLSLGEQQRVEIAKILLSGADIIILDEPTSVLTPKEVSELFECLKMMRSDGKGIIFITHKLNEVFSIADRVTVMRNGSVIATLPIERATKEELAKMMIGREITFESQRSEAVKGDLVLEVKELSVIGDRGRESVKGVSFGVRGGEIFGIGGVSGNGQSELVESIVGLRKVRKGRITFMGKDITNKPPREISELGVAYIPEDRMKFGIVQNMSIAENAVLKRYHKEPFSSRKILRYERIVEFAENLMEEFGIVAPSVHTPAKNLSGGNVQRLVAGRELSGNPKLIVASNPTHGLDISATEYIRNLLIAHRDNGSAILLVSTDLEELLELSDRVAIMFEGRFSGIFKPGEVSSEELGLMMSGGVSLEVGQKG</sequence>
<gene>
    <name evidence="6" type="ORF">D9Q81_00700</name>
</gene>
<dbReference type="SMART" id="SM00382">
    <property type="entry name" value="AAA"/>
    <property type="match status" value="1"/>
</dbReference>
<comment type="caution">
    <text evidence="6">The sequence shown here is derived from an EMBL/GenBank/DDBJ whole genome shotgun (WGS) entry which is preliminary data.</text>
</comment>